<evidence type="ECO:0000256" key="2">
    <source>
        <dbReference type="ARBA" id="ARBA00022692"/>
    </source>
</evidence>
<dbReference type="Pfam" id="PF04279">
    <property type="entry name" value="IspA"/>
    <property type="match status" value="1"/>
</dbReference>
<dbReference type="Proteomes" id="UP000267464">
    <property type="component" value="Unassembled WGS sequence"/>
</dbReference>
<comment type="subcellular location">
    <subcellularLocation>
        <location evidence="5">Cell inner membrane</location>
        <topology evidence="5">Multi-pass membrane protein</topology>
    </subcellularLocation>
</comment>
<evidence type="ECO:0000313" key="7">
    <source>
        <dbReference type="Proteomes" id="UP000267464"/>
    </source>
</evidence>
<feature type="transmembrane region" description="Helical" evidence="5">
    <location>
        <begin position="150"/>
        <end position="168"/>
    </location>
</feature>
<name>A0A3N7HPU1_9BURK</name>
<comment type="caution">
    <text evidence="6">The sequence shown here is derived from an EMBL/GenBank/DDBJ whole genome shotgun (WGS) entry which is preliminary data.</text>
</comment>
<dbReference type="PANTHER" id="PTHR36917">
    <property type="entry name" value="INTRACELLULAR SEPTATION PROTEIN A-RELATED"/>
    <property type="match status" value="1"/>
</dbReference>
<evidence type="ECO:0000256" key="3">
    <source>
        <dbReference type="ARBA" id="ARBA00022989"/>
    </source>
</evidence>
<keyword evidence="4 5" id="KW-0472">Membrane</keyword>
<comment type="similarity">
    <text evidence="5">Belongs to the YciB family.</text>
</comment>
<dbReference type="InterPro" id="IPR006008">
    <property type="entry name" value="YciB"/>
</dbReference>
<proteinExistence type="inferred from homology"/>
<reference evidence="6 7" key="1">
    <citation type="submission" date="2018-08" db="EMBL/GenBank/DDBJ databases">
        <authorList>
            <person name="Khan S.A."/>
            <person name="Jeon C.O."/>
            <person name="Chun B.H."/>
            <person name="Jeong S.E."/>
        </authorList>
    </citation>
    <scope>NUCLEOTIDE SEQUENCE [LARGE SCALE GENOMIC DNA]</scope>
    <source>
        <strain evidence="6 7">S-16</strain>
    </source>
</reference>
<evidence type="ECO:0000256" key="5">
    <source>
        <dbReference type="HAMAP-Rule" id="MF_00189"/>
    </source>
</evidence>
<dbReference type="GO" id="GO:0005886">
    <property type="term" value="C:plasma membrane"/>
    <property type="evidence" value="ECO:0007669"/>
    <property type="project" value="UniProtKB-SubCell"/>
</dbReference>
<protein>
    <recommendedName>
        <fullName evidence="5">Inner membrane-spanning protein YciB</fullName>
    </recommendedName>
</protein>
<feature type="transmembrane region" description="Helical" evidence="5">
    <location>
        <begin position="51"/>
        <end position="71"/>
    </location>
</feature>
<evidence type="ECO:0000256" key="4">
    <source>
        <dbReference type="ARBA" id="ARBA00023136"/>
    </source>
</evidence>
<dbReference type="AlphaFoldDB" id="A0A3N7HPU1"/>
<accession>A0A3N7HPU1</accession>
<dbReference type="PANTHER" id="PTHR36917:SF1">
    <property type="entry name" value="INNER MEMBRANE-SPANNING PROTEIN YCIB"/>
    <property type="match status" value="1"/>
</dbReference>
<sequence length="219" mass="24599">MKLFLDFLPLVLFFGTFQYADKHKEWAAAIATSALGFMVSGGVVGTEEAPILLGTMVMSVMTLVQVVVLKLMRQKVHLMLWITFALVLTLGSATVYFHNPDIIKWKPSIAYWALGLSFWISRMVFHKNLLQEMLGAEMVLPPAVWQRLNFAWVAFLGLMGLLNLYVAYTFSTSTWASFKVFGATGLMIAFSVGQVVYLSKYMKPEEEDPPQDKPKESAP</sequence>
<feature type="transmembrane region" description="Helical" evidence="5">
    <location>
        <begin position="78"/>
        <end position="97"/>
    </location>
</feature>
<dbReference type="RefSeq" id="WP_124541445.1">
    <property type="nucleotide sequence ID" value="NZ_QUSW01000004.1"/>
</dbReference>
<dbReference type="NCBIfam" id="NF001325">
    <property type="entry name" value="PRK00259.1-3"/>
    <property type="match status" value="1"/>
</dbReference>
<evidence type="ECO:0000256" key="1">
    <source>
        <dbReference type="ARBA" id="ARBA00022475"/>
    </source>
</evidence>
<gene>
    <name evidence="5" type="primary">yciB</name>
    <name evidence="6" type="ORF">DZC73_16485</name>
</gene>
<comment type="function">
    <text evidence="5">Plays a role in cell envelope biogenesis, maintenance of cell envelope integrity and membrane homeostasis.</text>
</comment>
<dbReference type="EMBL" id="QUSW01000004">
    <property type="protein sequence ID" value="RQP23723.1"/>
    <property type="molecule type" value="Genomic_DNA"/>
</dbReference>
<keyword evidence="7" id="KW-1185">Reference proteome</keyword>
<feature type="transmembrane region" description="Helical" evidence="5">
    <location>
        <begin position="109"/>
        <end position="129"/>
    </location>
</feature>
<feature type="transmembrane region" description="Helical" evidence="5">
    <location>
        <begin position="26"/>
        <end position="45"/>
    </location>
</feature>
<keyword evidence="5" id="KW-0997">Cell inner membrane</keyword>
<keyword evidence="3 5" id="KW-1133">Transmembrane helix</keyword>
<reference evidence="6 7" key="2">
    <citation type="submission" date="2018-12" db="EMBL/GenBank/DDBJ databases">
        <title>Rhizobacter gummiphilus sp. nov., a rubber-degrading bacterium isolated from the soil of a botanical garden in Japan.</title>
        <authorList>
            <person name="Shunsuke S.S."/>
        </authorList>
    </citation>
    <scope>NUCLEOTIDE SEQUENCE [LARGE SCALE GENOMIC DNA]</scope>
    <source>
        <strain evidence="6 7">S-16</strain>
    </source>
</reference>
<evidence type="ECO:0000313" key="6">
    <source>
        <dbReference type="EMBL" id="RQP23723.1"/>
    </source>
</evidence>
<dbReference type="OrthoDB" id="9788219at2"/>
<dbReference type="HAMAP" id="MF_00189">
    <property type="entry name" value="YciB"/>
    <property type="match status" value="1"/>
</dbReference>
<keyword evidence="1 5" id="KW-1003">Cell membrane</keyword>
<feature type="transmembrane region" description="Helical" evidence="5">
    <location>
        <begin position="180"/>
        <end position="198"/>
    </location>
</feature>
<organism evidence="6 7">
    <name type="scientific">Piscinibacter terrae</name>
    <dbReference type="NCBI Taxonomy" id="2496871"/>
    <lineage>
        <taxon>Bacteria</taxon>
        <taxon>Pseudomonadati</taxon>
        <taxon>Pseudomonadota</taxon>
        <taxon>Betaproteobacteria</taxon>
        <taxon>Burkholderiales</taxon>
        <taxon>Sphaerotilaceae</taxon>
        <taxon>Piscinibacter</taxon>
    </lineage>
</organism>
<keyword evidence="2 5" id="KW-0812">Transmembrane</keyword>